<gene>
    <name evidence="1" type="ORF">SSLN_LOCUS14966</name>
</gene>
<protein>
    <submittedName>
        <fullName evidence="3">Secreted protein</fullName>
    </submittedName>
</protein>
<evidence type="ECO:0000313" key="2">
    <source>
        <dbReference type="Proteomes" id="UP000275846"/>
    </source>
</evidence>
<evidence type="ECO:0000313" key="1">
    <source>
        <dbReference type="EMBL" id="VDM01352.1"/>
    </source>
</evidence>
<dbReference type="EMBL" id="UYSU01039472">
    <property type="protein sequence ID" value="VDM01352.1"/>
    <property type="molecule type" value="Genomic_DNA"/>
</dbReference>
<proteinExistence type="predicted"/>
<accession>A0A183TER8</accession>
<sequence length="108" mass="11375">MVLGTWMQISEGATMSTAPAAAGTTTTAATEMPDPLRAMGYGYQRPYYNPLGDTTPSCVGNAGISVYVKTQVQPFMMLMGPMPPVGPMGPIGIPGPLMSAAWHDEQHD</sequence>
<keyword evidence="2" id="KW-1185">Reference proteome</keyword>
<organism evidence="3">
    <name type="scientific">Schistocephalus solidus</name>
    <name type="common">Tapeworm</name>
    <dbReference type="NCBI Taxonomy" id="70667"/>
    <lineage>
        <taxon>Eukaryota</taxon>
        <taxon>Metazoa</taxon>
        <taxon>Spiralia</taxon>
        <taxon>Lophotrochozoa</taxon>
        <taxon>Platyhelminthes</taxon>
        <taxon>Cestoda</taxon>
        <taxon>Eucestoda</taxon>
        <taxon>Diphyllobothriidea</taxon>
        <taxon>Diphyllobothriidae</taxon>
        <taxon>Schistocephalus</taxon>
    </lineage>
</organism>
<reference evidence="3" key="1">
    <citation type="submission" date="2016-06" db="UniProtKB">
        <authorList>
            <consortium name="WormBaseParasite"/>
        </authorList>
    </citation>
    <scope>IDENTIFICATION</scope>
</reference>
<evidence type="ECO:0000313" key="3">
    <source>
        <dbReference type="WBParaSite" id="SSLN_0001552701-mRNA-1"/>
    </source>
</evidence>
<reference evidence="1 2" key="2">
    <citation type="submission" date="2018-11" db="EMBL/GenBank/DDBJ databases">
        <authorList>
            <consortium name="Pathogen Informatics"/>
        </authorList>
    </citation>
    <scope>NUCLEOTIDE SEQUENCE [LARGE SCALE GENOMIC DNA]</scope>
    <source>
        <strain evidence="1 2">NST_G2</strain>
    </source>
</reference>
<name>A0A183TER8_SCHSO</name>
<dbReference type="Proteomes" id="UP000275846">
    <property type="component" value="Unassembled WGS sequence"/>
</dbReference>
<dbReference type="AlphaFoldDB" id="A0A183TER8"/>
<dbReference type="WBParaSite" id="SSLN_0001552701-mRNA-1">
    <property type="protein sequence ID" value="SSLN_0001552701-mRNA-1"/>
    <property type="gene ID" value="SSLN_0001552701"/>
</dbReference>